<gene>
    <name evidence="1" type="ORF">GCM10008939_03950</name>
</gene>
<dbReference type="AlphaFoldDB" id="A0A917P663"/>
<keyword evidence="2" id="KW-1185">Reference proteome</keyword>
<protein>
    <submittedName>
        <fullName evidence="1">Uncharacterized protein</fullName>
    </submittedName>
</protein>
<dbReference type="Proteomes" id="UP000635726">
    <property type="component" value="Unassembled WGS sequence"/>
</dbReference>
<organism evidence="1 2">
    <name type="scientific">Deinococcus aquiradiocola</name>
    <dbReference type="NCBI Taxonomy" id="393059"/>
    <lineage>
        <taxon>Bacteria</taxon>
        <taxon>Thermotogati</taxon>
        <taxon>Deinococcota</taxon>
        <taxon>Deinococci</taxon>
        <taxon>Deinococcales</taxon>
        <taxon>Deinococcaceae</taxon>
        <taxon>Deinococcus</taxon>
    </lineage>
</organism>
<evidence type="ECO:0000313" key="1">
    <source>
        <dbReference type="EMBL" id="GGJ63256.1"/>
    </source>
</evidence>
<proteinExistence type="predicted"/>
<reference evidence="1" key="1">
    <citation type="journal article" date="2014" name="Int. J. Syst. Evol. Microbiol.">
        <title>Complete genome sequence of Corynebacterium casei LMG S-19264T (=DSM 44701T), isolated from a smear-ripened cheese.</title>
        <authorList>
            <consortium name="US DOE Joint Genome Institute (JGI-PGF)"/>
            <person name="Walter F."/>
            <person name="Albersmeier A."/>
            <person name="Kalinowski J."/>
            <person name="Ruckert C."/>
        </authorList>
    </citation>
    <scope>NUCLEOTIDE SEQUENCE</scope>
    <source>
        <strain evidence="1">JCM 14371</strain>
    </source>
</reference>
<dbReference type="EMBL" id="BMOE01000001">
    <property type="protein sequence ID" value="GGJ63256.1"/>
    <property type="molecule type" value="Genomic_DNA"/>
</dbReference>
<name>A0A917P663_9DEIO</name>
<sequence length="90" mass="9968">MAQQAHEPDEEVREARHLSFEGRLPAKVAQMVELRLQLKLMIHAVLLGGAGQGVSPADFMVRPQGGRAHRPGGGPCLAEWLRWADRRHAN</sequence>
<accession>A0A917P663</accession>
<comment type="caution">
    <text evidence="1">The sequence shown here is derived from an EMBL/GenBank/DDBJ whole genome shotgun (WGS) entry which is preliminary data.</text>
</comment>
<evidence type="ECO:0000313" key="2">
    <source>
        <dbReference type="Proteomes" id="UP000635726"/>
    </source>
</evidence>
<reference evidence="1" key="2">
    <citation type="submission" date="2020-09" db="EMBL/GenBank/DDBJ databases">
        <authorList>
            <person name="Sun Q."/>
            <person name="Ohkuma M."/>
        </authorList>
    </citation>
    <scope>NUCLEOTIDE SEQUENCE</scope>
    <source>
        <strain evidence="1">JCM 14371</strain>
    </source>
</reference>